<evidence type="ECO:0000313" key="3">
    <source>
        <dbReference type="EMBL" id="PPQ73054.1"/>
    </source>
</evidence>
<keyword evidence="1" id="KW-0175">Coiled coil</keyword>
<dbReference type="Pfam" id="PF01926">
    <property type="entry name" value="MMR_HSR1"/>
    <property type="match status" value="1"/>
</dbReference>
<dbReference type="InterPro" id="IPR006073">
    <property type="entry name" value="GTP-bd"/>
</dbReference>
<dbReference type="GO" id="GO:0005525">
    <property type="term" value="F:GTP binding"/>
    <property type="evidence" value="ECO:0007669"/>
    <property type="project" value="InterPro"/>
</dbReference>
<organism evidence="3 4">
    <name type="scientific">Panaeolus cyanescens</name>
    <dbReference type="NCBI Taxonomy" id="181874"/>
    <lineage>
        <taxon>Eukaryota</taxon>
        <taxon>Fungi</taxon>
        <taxon>Dikarya</taxon>
        <taxon>Basidiomycota</taxon>
        <taxon>Agaricomycotina</taxon>
        <taxon>Agaricomycetes</taxon>
        <taxon>Agaricomycetidae</taxon>
        <taxon>Agaricales</taxon>
        <taxon>Agaricineae</taxon>
        <taxon>Galeropsidaceae</taxon>
        <taxon>Panaeolus</taxon>
    </lineage>
</organism>
<feature type="coiled-coil region" evidence="1">
    <location>
        <begin position="257"/>
        <end position="310"/>
    </location>
</feature>
<dbReference type="STRING" id="181874.A0A409W3E1"/>
<evidence type="ECO:0000259" key="2">
    <source>
        <dbReference type="Pfam" id="PF01926"/>
    </source>
</evidence>
<dbReference type="AlphaFoldDB" id="A0A409W3E1"/>
<dbReference type="InterPro" id="IPR027417">
    <property type="entry name" value="P-loop_NTPase"/>
</dbReference>
<dbReference type="OrthoDB" id="8954335at2759"/>
<reference evidence="3 4" key="1">
    <citation type="journal article" date="2018" name="Evol. Lett.">
        <title>Horizontal gene cluster transfer increased hallucinogenic mushroom diversity.</title>
        <authorList>
            <person name="Reynolds H.T."/>
            <person name="Vijayakumar V."/>
            <person name="Gluck-Thaler E."/>
            <person name="Korotkin H.B."/>
            <person name="Matheny P.B."/>
            <person name="Slot J.C."/>
        </authorList>
    </citation>
    <scope>NUCLEOTIDE SEQUENCE [LARGE SCALE GENOMIC DNA]</scope>
    <source>
        <strain evidence="3 4">2629</strain>
    </source>
</reference>
<proteinExistence type="predicted"/>
<feature type="domain" description="G" evidence="2">
    <location>
        <begin position="34"/>
        <end position="101"/>
    </location>
</feature>
<accession>A0A409W3E1</accession>
<dbReference type="InParanoid" id="A0A409W3E1"/>
<dbReference type="Proteomes" id="UP000284842">
    <property type="component" value="Unassembled WGS sequence"/>
</dbReference>
<evidence type="ECO:0000313" key="4">
    <source>
        <dbReference type="Proteomes" id="UP000284842"/>
    </source>
</evidence>
<dbReference type="Gene3D" id="3.40.50.300">
    <property type="entry name" value="P-loop containing nucleotide triphosphate hydrolases"/>
    <property type="match status" value="1"/>
</dbReference>
<gene>
    <name evidence="3" type="ORF">CVT24_001632</name>
</gene>
<evidence type="ECO:0000256" key="1">
    <source>
        <dbReference type="SAM" id="Coils"/>
    </source>
</evidence>
<sequence length="368" mass="41736">MSKTPTYFDLQINGHVSVRRWEWGGYPGIYDAHRILIAGPTGAGKSSFIEALAGDKKLGISKNQLEGYTQSVTPYELVNASFEGAPICLLDSPGFSDSNISEMEVLNMLKQFLMDYNIKFVHSLLYFCPITDVRLPGSRRKTIEMLRCLVRTQSISTSGGSRSNDGTLTVVTTMWDNVWNERVRERAEGNLAQLRDEIFKDMIEHGAAITQFMNTRDSALEILDTGRSHWVRAPAHAYQEIVDEGPLGQRPHGYFLYQDLVERIANLRQRKTALEYDLAQKETIENEDLKSSLEAAIDDTRRLLTKFEEQLVEFGEPPCALEIKPNISHQVSKDSRSGTSIPNLSRLWVRNRLHHAHVFIKNTFSSNK</sequence>
<name>A0A409W3E1_9AGAR</name>
<dbReference type="CDD" id="cd00882">
    <property type="entry name" value="Ras_like_GTPase"/>
    <property type="match status" value="1"/>
</dbReference>
<comment type="caution">
    <text evidence="3">The sequence shown here is derived from an EMBL/GenBank/DDBJ whole genome shotgun (WGS) entry which is preliminary data.</text>
</comment>
<keyword evidence="4" id="KW-1185">Reference proteome</keyword>
<protein>
    <recommendedName>
        <fullName evidence="2">G domain-containing protein</fullName>
    </recommendedName>
</protein>
<dbReference type="SUPFAM" id="SSF52540">
    <property type="entry name" value="P-loop containing nucleoside triphosphate hydrolases"/>
    <property type="match status" value="1"/>
</dbReference>
<dbReference type="EMBL" id="NHTK01005838">
    <property type="protein sequence ID" value="PPQ73054.1"/>
    <property type="molecule type" value="Genomic_DNA"/>
</dbReference>